<reference evidence="1 2" key="2">
    <citation type="submission" date="2018-06" db="EMBL/GenBank/DDBJ databases">
        <title>Sequencing of bacterial isolates from soil warming experiment in Harvard Forest, Massachusetts, USA.</title>
        <authorList>
            <person name="Deangelis K.PhD."/>
        </authorList>
    </citation>
    <scope>NUCLEOTIDE SEQUENCE [LARGE SCALE GENOMIC DNA]</scope>
    <source>
        <strain evidence="1 2">GAS496</strain>
    </source>
</reference>
<dbReference type="Gene3D" id="3.50.50.60">
    <property type="entry name" value="FAD/NAD(P)-binding domain"/>
    <property type="match status" value="2"/>
</dbReference>
<dbReference type="Pfam" id="PF13738">
    <property type="entry name" value="Pyr_redox_3"/>
    <property type="match status" value="1"/>
</dbReference>
<evidence type="ECO:0000313" key="2">
    <source>
        <dbReference type="Proteomes" id="UP000247781"/>
    </source>
</evidence>
<organism evidence="1 2">
    <name type="scientific">Mycolicibacterium moriokaense</name>
    <dbReference type="NCBI Taxonomy" id="39691"/>
    <lineage>
        <taxon>Bacteria</taxon>
        <taxon>Bacillati</taxon>
        <taxon>Actinomycetota</taxon>
        <taxon>Actinomycetes</taxon>
        <taxon>Mycobacteriales</taxon>
        <taxon>Mycobacteriaceae</taxon>
        <taxon>Mycolicibacterium</taxon>
    </lineage>
</organism>
<dbReference type="RefSeq" id="WP_181428090.1">
    <property type="nucleotide sequence ID" value="NZ_QJJU01000003.1"/>
</dbReference>
<accession>A0A318HSW3</accession>
<dbReference type="PANTHER" id="PTHR42877:SF4">
    <property type="entry name" value="FAD_NAD(P)-BINDING DOMAIN-CONTAINING PROTEIN-RELATED"/>
    <property type="match status" value="1"/>
</dbReference>
<reference evidence="2" key="1">
    <citation type="submission" date="2018-05" db="EMBL/GenBank/DDBJ databases">
        <authorList>
            <person name="Deangelis K."/>
            <person name="Huntemann M."/>
            <person name="Clum A."/>
            <person name="Pillay M."/>
            <person name="Palaniappan K."/>
            <person name="Varghese N."/>
            <person name="Mikhailova N."/>
            <person name="Stamatis D."/>
            <person name="Reddy T."/>
            <person name="Daum C."/>
            <person name="Shapiro N."/>
            <person name="Ivanova N."/>
            <person name="Kyrpides N."/>
            <person name="Woyke T."/>
        </authorList>
    </citation>
    <scope>NUCLEOTIDE SEQUENCE [LARGE SCALE GENOMIC DNA]</scope>
    <source>
        <strain evidence="2">GAS496</strain>
    </source>
</reference>
<protein>
    <submittedName>
        <fullName evidence="1">Cation diffusion facilitator CzcD-associated flavoprotein CzcO</fullName>
    </submittedName>
</protein>
<gene>
    <name evidence="1" type="ORF">C8E89_10353</name>
</gene>
<keyword evidence="2" id="KW-1185">Reference proteome</keyword>
<dbReference type="Proteomes" id="UP000247781">
    <property type="component" value="Unassembled WGS sequence"/>
</dbReference>
<dbReference type="SUPFAM" id="SSF51905">
    <property type="entry name" value="FAD/NAD(P)-binding domain"/>
    <property type="match status" value="1"/>
</dbReference>
<proteinExistence type="predicted"/>
<dbReference type="PRINTS" id="PR00469">
    <property type="entry name" value="PNDRDTASEII"/>
</dbReference>
<dbReference type="EMBL" id="QJJU01000003">
    <property type="protein sequence ID" value="PXX10966.1"/>
    <property type="molecule type" value="Genomic_DNA"/>
</dbReference>
<sequence length="516" mass="57376">MNSSYSDAVLEVAIVGAGFTGLGAGIQLKRAGITSFRIFEKASAVGGVWRDNRYPGLCCDIPSHLYSYSFAPNPRWSRRYASGREIWAYQQHCHQKFGMGKFISYGMEVTAATYDERAALWVLDFRSGDQIRARNLISMPRGLSQPQYPIIDGIESFTGATMHTARWDEDYDFRGKHVGVIGNAASGLQAIPQLAKIAESVTVFQRTPNWVLPRNDQAYSALSKALFRWLPGAQKLHRLQLFLKQELIHPALKNPNGVLHRQLTRKALAYLHRTIKDPVLRSKLTPDFRLGCKRILVSDDYFSALLLPNVKLETAAIAGVAGNEVTIADGSTRHADVLVFATGFRSIEEMPFAITGRQGQSLAQAWRDAPAAYLGVTTAGFPNLFMPLGPNSGFGHQSALFVIERHVNYIVGCIRHAARNRLRSMEVRPDVQSAYNEGVQQRFQGTVWTGNCSSWYKNQTGRIVTNTPDSGFAYWRRLMRPDFAHFVVEPAHVEPNAVVPLVNASTASEESNDANN</sequence>
<dbReference type="InterPro" id="IPR036188">
    <property type="entry name" value="FAD/NAD-bd_sf"/>
</dbReference>
<dbReference type="PANTHER" id="PTHR42877">
    <property type="entry name" value="L-ORNITHINE N(5)-MONOOXYGENASE-RELATED"/>
    <property type="match status" value="1"/>
</dbReference>
<name>A0A318HSW3_9MYCO</name>
<dbReference type="AlphaFoldDB" id="A0A318HSW3"/>
<comment type="caution">
    <text evidence="1">The sequence shown here is derived from an EMBL/GenBank/DDBJ whole genome shotgun (WGS) entry which is preliminary data.</text>
</comment>
<evidence type="ECO:0000313" key="1">
    <source>
        <dbReference type="EMBL" id="PXX10966.1"/>
    </source>
</evidence>
<dbReference type="InterPro" id="IPR051209">
    <property type="entry name" value="FAD-bind_Monooxygenase_sf"/>
</dbReference>